<dbReference type="PANTHER" id="PTHR42723:SF1">
    <property type="entry name" value="CHLOROPHYLL SYNTHASE, CHLOROPLASTIC"/>
    <property type="match status" value="1"/>
</dbReference>
<dbReference type="Gene3D" id="1.10.357.140">
    <property type="entry name" value="UbiA prenyltransferase"/>
    <property type="match status" value="1"/>
</dbReference>
<comment type="subcellular location">
    <subcellularLocation>
        <location evidence="1">Membrane</location>
        <topology evidence="1">Multi-pass membrane protein</topology>
    </subcellularLocation>
</comment>
<protein>
    <submittedName>
        <fullName evidence="6">Uncharacterized protein</fullName>
    </submittedName>
</protein>
<dbReference type="GO" id="GO:0016765">
    <property type="term" value="F:transferase activity, transferring alkyl or aryl (other than methyl) groups"/>
    <property type="evidence" value="ECO:0007669"/>
    <property type="project" value="InterPro"/>
</dbReference>
<reference evidence="6" key="1">
    <citation type="submission" date="2020-10" db="EMBL/GenBank/DDBJ databases">
        <title>Unveiling of a novel bifunctional photoreceptor, Dualchrome1, isolated from a cosmopolitan green alga.</title>
        <authorList>
            <person name="Suzuki S."/>
            <person name="Kawachi M."/>
        </authorList>
    </citation>
    <scope>NUCLEOTIDE SEQUENCE</scope>
    <source>
        <strain evidence="6">NIES 2893</strain>
    </source>
</reference>
<dbReference type="Gene3D" id="1.20.120.1780">
    <property type="entry name" value="UbiA prenyltransferase"/>
    <property type="match status" value="1"/>
</dbReference>
<feature type="transmembrane region" description="Helical" evidence="5">
    <location>
        <begin position="314"/>
        <end position="335"/>
    </location>
</feature>
<sequence length="412" mass="42398">MPPSCNTRVRVGGKVVGRPHRPPLKRFGGLVRGGGGGGGGGGWHAWRCFVASPHHGNNHHINPDDDDAIAAAAGGDHVVGGGASVVIRNPSEDTSPYAMFSPTSIVNNFEPMIPLMRIHNYLPSALIALVGGMSSQGIHALAHPTLLVVIALSSLVALASCLLNSYFDFAAGVDQEGPLPSGKVSPEKALFLSFVMYLACFTAIAFLDPPPLRHVVAASALITVVYTPLLKPATAIKNVSVAFVISAAAVAGSLAATAGNWAAVAKLPPIFLFLCVVAREIVMDITDVEEDADANVRTIPVRFGTHNAARIVEAFLLSAACILVAGASLAAPHVLASQGLVGRFAAMGVGALAAHSIGSALTMARSLTRVCGGARVGTTEEEMKNKAQLTVDAIMRPVGAGTIALAYASSFL</sequence>
<dbReference type="EMBL" id="BNJQ01000001">
    <property type="protein sequence ID" value="GHP01635.1"/>
    <property type="molecule type" value="Genomic_DNA"/>
</dbReference>
<evidence type="ECO:0000313" key="6">
    <source>
        <dbReference type="EMBL" id="GHP01635.1"/>
    </source>
</evidence>
<dbReference type="AlphaFoldDB" id="A0A830H3H2"/>
<dbReference type="InterPro" id="IPR050475">
    <property type="entry name" value="Prenyltransferase_related"/>
</dbReference>
<dbReference type="OrthoDB" id="10022113at2759"/>
<name>A0A830H3H2_9CHLO</name>
<dbReference type="Pfam" id="PF01040">
    <property type="entry name" value="UbiA"/>
    <property type="match status" value="1"/>
</dbReference>
<comment type="caution">
    <text evidence="6">The sequence shown here is derived from an EMBL/GenBank/DDBJ whole genome shotgun (WGS) entry which is preliminary data.</text>
</comment>
<dbReference type="GO" id="GO:0016020">
    <property type="term" value="C:membrane"/>
    <property type="evidence" value="ECO:0007669"/>
    <property type="project" value="UniProtKB-SubCell"/>
</dbReference>
<evidence type="ECO:0000256" key="3">
    <source>
        <dbReference type="ARBA" id="ARBA00022989"/>
    </source>
</evidence>
<evidence type="ECO:0000256" key="4">
    <source>
        <dbReference type="ARBA" id="ARBA00023136"/>
    </source>
</evidence>
<keyword evidence="3 5" id="KW-1133">Transmembrane helix</keyword>
<dbReference type="PANTHER" id="PTHR42723">
    <property type="entry name" value="CHLOROPHYLL SYNTHASE"/>
    <property type="match status" value="1"/>
</dbReference>
<feature type="transmembrane region" description="Helical" evidence="5">
    <location>
        <begin position="241"/>
        <end position="264"/>
    </location>
</feature>
<keyword evidence="7" id="KW-1185">Reference proteome</keyword>
<feature type="transmembrane region" description="Helical" evidence="5">
    <location>
        <begin position="146"/>
        <end position="167"/>
    </location>
</feature>
<organism evidence="6 7">
    <name type="scientific">Pycnococcus provasolii</name>
    <dbReference type="NCBI Taxonomy" id="41880"/>
    <lineage>
        <taxon>Eukaryota</taxon>
        <taxon>Viridiplantae</taxon>
        <taxon>Chlorophyta</taxon>
        <taxon>Pseudoscourfieldiophyceae</taxon>
        <taxon>Pseudoscourfieldiales</taxon>
        <taxon>Pycnococcaceae</taxon>
        <taxon>Pycnococcus</taxon>
    </lineage>
</organism>
<accession>A0A830H3H2</accession>
<dbReference type="InterPro" id="IPR044878">
    <property type="entry name" value="UbiA_sf"/>
</dbReference>
<evidence type="ECO:0000256" key="1">
    <source>
        <dbReference type="ARBA" id="ARBA00004141"/>
    </source>
</evidence>
<keyword evidence="2 5" id="KW-0812">Transmembrane</keyword>
<evidence type="ECO:0000256" key="2">
    <source>
        <dbReference type="ARBA" id="ARBA00022692"/>
    </source>
</evidence>
<feature type="transmembrane region" description="Helical" evidence="5">
    <location>
        <begin position="188"/>
        <end position="206"/>
    </location>
</feature>
<dbReference type="Proteomes" id="UP000660262">
    <property type="component" value="Unassembled WGS sequence"/>
</dbReference>
<gene>
    <name evidence="6" type="ORF">PPROV_000039100</name>
</gene>
<proteinExistence type="predicted"/>
<dbReference type="InterPro" id="IPR000537">
    <property type="entry name" value="UbiA_prenyltransferase"/>
</dbReference>
<feature type="transmembrane region" description="Helical" evidence="5">
    <location>
        <begin position="212"/>
        <end position="229"/>
    </location>
</feature>
<evidence type="ECO:0000313" key="7">
    <source>
        <dbReference type="Proteomes" id="UP000660262"/>
    </source>
</evidence>
<evidence type="ECO:0000256" key="5">
    <source>
        <dbReference type="SAM" id="Phobius"/>
    </source>
</evidence>
<keyword evidence="4 5" id="KW-0472">Membrane</keyword>